<dbReference type="AlphaFoldDB" id="A0A6A6IDN4"/>
<evidence type="ECO:0000313" key="1">
    <source>
        <dbReference type="EMBL" id="KAF2248329.1"/>
    </source>
</evidence>
<dbReference type="EMBL" id="ML987196">
    <property type="protein sequence ID" value="KAF2248329.1"/>
    <property type="molecule type" value="Genomic_DNA"/>
</dbReference>
<dbReference type="GeneID" id="54580215"/>
<organism evidence="1 2">
    <name type="scientific">Trematosphaeria pertusa</name>
    <dbReference type="NCBI Taxonomy" id="390896"/>
    <lineage>
        <taxon>Eukaryota</taxon>
        <taxon>Fungi</taxon>
        <taxon>Dikarya</taxon>
        <taxon>Ascomycota</taxon>
        <taxon>Pezizomycotina</taxon>
        <taxon>Dothideomycetes</taxon>
        <taxon>Pleosporomycetidae</taxon>
        <taxon>Pleosporales</taxon>
        <taxon>Massarineae</taxon>
        <taxon>Trematosphaeriaceae</taxon>
        <taxon>Trematosphaeria</taxon>
    </lineage>
</organism>
<name>A0A6A6IDN4_9PLEO</name>
<dbReference type="Proteomes" id="UP000800094">
    <property type="component" value="Unassembled WGS sequence"/>
</dbReference>
<reference evidence="1" key="1">
    <citation type="journal article" date="2020" name="Stud. Mycol.">
        <title>101 Dothideomycetes genomes: a test case for predicting lifestyles and emergence of pathogens.</title>
        <authorList>
            <person name="Haridas S."/>
            <person name="Albert R."/>
            <person name="Binder M."/>
            <person name="Bloem J."/>
            <person name="Labutti K."/>
            <person name="Salamov A."/>
            <person name="Andreopoulos B."/>
            <person name="Baker S."/>
            <person name="Barry K."/>
            <person name="Bills G."/>
            <person name="Bluhm B."/>
            <person name="Cannon C."/>
            <person name="Castanera R."/>
            <person name="Culley D."/>
            <person name="Daum C."/>
            <person name="Ezra D."/>
            <person name="Gonzalez J."/>
            <person name="Henrissat B."/>
            <person name="Kuo A."/>
            <person name="Liang C."/>
            <person name="Lipzen A."/>
            <person name="Lutzoni F."/>
            <person name="Magnuson J."/>
            <person name="Mondo S."/>
            <person name="Nolan M."/>
            <person name="Ohm R."/>
            <person name="Pangilinan J."/>
            <person name="Park H.-J."/>
            <person name="Ramirez L."/>
            <person name="Alfaro M."/>
            <person name="Sun H."/>
            <person name="Tritt A."/>
            <person name="Yoshinaga Y."/>
            <person name="Zwiers L.-H."/>
            <person name="Turgeon B."/>
            <person name="Goodwin S."/>
            <person name="Spatafora J."/>
            <person name="Crous P."/>
            <person name="Grigoriev I."/>
        </authorList>
    </citation>
    <scope>NUCLEOTIDE SEQUENCE</scope>
    <source>
        <strain evidence="1">CBS 122368</strain>
    </source>
</reference>
<proteinExistence type="predicted"/>
<sequence length="239" mass="26354">MTLFLPHAAPSTQAIVLSLLSSLKQASMDILSGGTEASFPPGGRTEARTSRSNDEGLEWDIYQTRFATMVRTLFNVALGKSPVRPELSCLLRAYSKSPLLLGIDIIRLKNLPTLQLATVVTHVNQHPIVILFGLLLPSSHRTVVASVLHSLSNRRIGVKNAGPVDVPLDNLLRFFVLPPRRHLVTVLVDNPEGIPRASLRLDIRNLLLHDGFQHYARRGCVVSSAEDARLSMLSLECFR</sequence>
<evidence type="ECO:0000313" key="2">
    <source>
        <dbReference type="Proteomes" id="UP000800094"/>
    </source>
</evidence>
<gene>
    <name evidence="1" type="ORF">BU26DRAFT_506051</name>
</gene>
<protein>
    <submittedName>
        <fullName evidence="1">Uncharacterized protein</fullName>
    </submittedName>
</protein>
<keyword evidence="2" id="KW-1185">Reference proteome</keyword>
<accession>A0A6A6IDN4</accession>
<dbReference type="RefSeq" id="XP_033683333.1">
    <property type="nucleotide sequence ID" value="XM_033826885.1"/>
</dbReference>